<dbReference type="AlphaFoldDB" id="A0A6H9YDN2"/>
<dbReference type="Proteomes" id="UP000468735">
    <property type="component" value="Unassembled WGS sequence"/>
</dbReference>
<organism evidence="2 3">
    <name type="scientific">Actinomadura rudentiformis</name>
    <dbReference type="NCBI Taxonomy" id="359158"/>
    <lineage>
        <taxon>Bacteria</taxon>
        <taxon>Bacillati</taxon>
        <taxon>Actinomycetota</taxon>
        <taxon>Actinomycetes</taxon>
        <taxon>Streptosporangiales</taxon>
        <taxon>Thermomonosporaceae</taxon>
        <taxon>Actinomadura</taxon>
    </lineage>
</organism>
<keyword evidence="3" id="KW-1185">Reference proteome</keyword>
<dbReference type="GO" id="GO:0045892">
    <property type="term" value="P:negative regulation of DNA-templated transcription"/>
    <property type="evidence" value="ECO:0007669"/>
    <property type="project" value="TreeGrafter"/>
</dbReference>
<dbReference type="Pfam" id="PF01614">
    <property type="entry name" value="IclR_C"/>
    <property type="match status" value="1"/>
</dbReference>
<gene>
    <name evidence="2" type="ORF">F8566_33900</name>
</gene>
<sequence>MSRRRLRTPMRSRRRWRAVFKVPVSPRWSAGRVRAWSASKQRSRARADQLVGDVHCMVVVDRLDSSHAVRTFHQIGDTSPLHATSVGRAVLTHLSRAEVDEVVAGGLKRFGDTTITDPDALRADLAEVRWHGYALNINQYRPGVCAVAAPILDEDGTPLAALAVSLPDSRLDTGRLPELGRQVAAAAQEITSRRLG</sequence>
<dbReference type="PROSITE" id="PS51078">
    <property type="entry name" value="ICLR_ED"/>
    <property type="match status" value="1"/>
</dbReference>
<reference evidence="2 3" key="1">
    <citation type="submission" date="2019-09" db="EMBL/GenBank/DDBJ databases">
        <title>Actinomadura physcomitrii sp. nov., a novel actinomycete isolated from moss [Physcomitrium sphaericum (Ludw) Fuernr].</title>
        <authorList>
            <person name="Zhuang X."/>
            <person name="Liu C."/>
        </authorList>
    </citation>
    <scope>NUCLEOTIDE SEQUENCE [LARGE SCALE GENOMIC DNA]</scope>
    <source>
        <strain evidence="2 3">HMC1</strain>
    </source>
</reference>
<dbReference type="InterPro" id="IPR029016">
    <property type="entry name" value="GAF-like_dom_sf"/>
</dbReference>
<accession>A0A6H9YDN2</accession>
<dbReference type="Gene3D" id="3.30.450.40">
    <property type="match status" value="1"/>
</dbReference>
<dbReference type="SUPFAM" id="SSF55781">
    <property type="entry name" value="GAF domain-like"/>
    <property type="match status" value="1"/>
</dbReference>
<dbReference type="GO" id="GO:0003677">
    <property type="term" value="F:DNA binding"/>
    <property type="evidence" value="ECO:0007669"/>
    <property type="project" value="TreeGrafter"/>
</dbReference>
<feature type="domain" description="IclR-ED" evidence="1">
    <location>
        <begin position="12"/>
        <end position="196"/>
    </location>
</feature>
<proteinExistence type="predicted"/>
<evidence type="ECO:0000313" key="2">
    <source>
        <dbReference type="EMBL" id="KAB2343717.1"/>
    </source>
</evidence>
<comment type="caution">
    <text evidence="2">The sequence shown here is derived from an EMBL/GenBank/DDBJ whole genome shotgun (WGS) entry which is preliminary data.</text>
</comment>
<dbReference type="EMBL" id="WBMT01000018">
    <property type="protein sequence ID" value="KAB2343717.1"/>
    <property type="molecule type" value="Genomic_DNA"/>
</dbReference>
<dbReference type="InterPro" id="IPR014757">
    <property type="entry name" value="Tscrpt_reg_IclR_C"/>
</dbReference>
<evidence type="ECO:0000313" key="3">
    <source>
        <dbReference type="Proteomes" id="UP000468735"/>
    </source>
</evidence>
<protein>
    <recommendedName>
        <fullName evidence="1">IclR-ED domain-containing protein</fullName>
    </recommendedName>
</protein>
<dbReference type="PANTHER" id="PTHR30136">
    <property type="entry name" value="HELIX-TURN-HELIX TRANSCRIPTIONAL REGULATOR, ICLR FAMILY"/>
    <property type="match status" value="1"/>
</dbReference>
<dbReference type="PANTHER" id="PTHR30136:SF24">
    <property type="entry name" value="HTH-TYPE TRANSCRIPTIONAL REPRESSOR ALLR"/>
    <property type="match status" value="1"/>
</dbReference>
<dbReference type="InterPro" id="IPR050707">
    <property type="entry name" value="HTH_MetabolicPath_Reg"/>
</dbReference>
<evidence type="ECO:0000259" key="1">
    <source>
        <dbReference type="PROSITE" id="PS51078"/>
    </source>
</evidence>
<name>A0A6H9YDN2_9ACTN</name>
<dbReference type="OrthoDB" id="8479143at2"/>
<dbReference type="GO" id="GO:0003700">
    <property type="term" value="F:DNA-binding transcription factor activity"/>
    <property type="evidence" value="ECO:0007669"/>
    <property type="project" value="TreeGrafter"/>
</dbReference>